<reference evidence="5 6" key="2">
    <citation type="journal article" date="2010" name="Stand. Genomic Sci.">
        <title>Complete genome sequence of Syntrophothermus lipocalidus type strain (TGB-C1).</title>
        <authorList>
            <person name="Djao O.D."/>
            <person name="Zhang X."/>
            <person name="Lucas S."/>
            <person name="Lapidus A."/>
            <person name="Del Rio T.G."/>
            <person name="Nolan M."/>
            <person name="Tice H."/>
            <person name="Cheng J.F."/>
            <person name="Han C."/>
            <person name="Tapia R."/>
            <person name="Goodwin L."/>
            <person name="Pitluck S."/>
            <person name="Liolios K."/>
            <person name="Ivanova N."/>
            <person name="Mavromatis K."/>
            <person name="Mikhailova N."/>
            <person name="Ovchinnikova G."/>
            <person name="Pati A."/>
            <person name="Brambilla E."/>
            <person name="Chen A."/>
            <person name="Palaniappan K."/>
            <person name="Land M."/>
            <person name="Hauser L."/>
            <person name="Chang Y.J."/>
            <person name="Jeffries C.D."/>
            <person name="Rohde M."/>
            <person name="Sikorski J."/>
            <person name="Spring S."/>
            <person name="Goker M."/>
            <person name="Detter J.C."/>
            <person name="Woyke T."/>
            <person name="Bristow J."/>
            <person name="Eisen J.A."/>
            <person name="Markowitz V."/>
            <person name="Hugenholtz P."/>
            <person name="Kyrpides N.C."/>
            <person name="Klenk H.P."/>
        </authorList>
    </citation>
    <scope>NUCLEOTIDE SEQUENCE [LARGE SCALE GENOMIC DNA]</scope>
    <source>
        <strain evidence="6">DSM 12680 / TGB-C1</strain>
    </source>
</reference>
<dbReference type="AlphaFoldDB" id="D7CNG7"/>
<dbReference type="GO" id="GO:0016301">
    <property type="term" value="F:kinase activity"/>
    <property type="evidence" value="ECO:0007669"/>
    <property type="project" value="UniProtKB-KW"/>
</dbReference>
<dbReference type="InterPro" id="IPR005467">
    <property type="entry name" value="His_kinase_dom"/>
</dbReference>
<dbReference type="InterPro" id="IPR039506">
    <property type="entry name" value="SPOB_a"/>
</dbReference>
<keyword evidence="1 5" id="KW-0808">Transferase</keyword>
<feature type="transmembrane region" description="Helical" evidence="3">
    <location>
        <begin position="58"/>
        <end position="77"/>
    </location>
</feature>
<sequence length="449" mass="50860">MDQLPLCVTVLYSIPESFLVCWLGLSLVNERRCLWRLGLVAVLAAFFSFIARGLSLPYGFHSLFHLAFLVLAVTLLLQTSFWNSLLAVLFGFMFLALVETINVPLFCWVVGLDLENILRHPWLRVGMGFPQLLILGLMVWAVNRFDLRLINRKPVGKDMVQATEWEHRRTFLFYSLVAILALQVILVTFIRCREYLIRVFPLLPACVFEDAIILLLVLVVFISLKIVLRLLRLTEELAQYQCEVESLRNVGELFASMRAQRHDFLNHVQTLYGMLQLRCFQDAQDYIREVFQETVALNNVVVTGNPSLAALLHVKAGAAAARGIEFQVSVECEVGGLQIPSHELSRILGNLIDNAFDAAEMEEPSRRKVSMSVRKEQESLVFDIENCGFLDPKVKELIFYRGFSTKKGEHMGMGLSIVQELLQKYGGTVTIDDTGHGSVLSQVSIPYSR</sequence>
<evidence type="ECO:0000313" key="6">
    <source>
        <dbReference type="Proteomes" id="UP000000378"/>
    </source>
</evidence>
<feature type="transmembrane region" description="Helical" evidence="3">
    <location>
        <begin position="131"/>
        <end position="150"/>
    </location>
</feature>
<dbReference type="PANTHER" id="PTHR40448:SF1">
    <property type="entry name" value="TWO-COMPONENT SENSOR HISTIDINE KINASE"/>
    <property type="match status" value="1"/>
</dbReference>
<feature type="transmembrane region" description="Helical" evidence="3">
    <location>
        <begin position="211"/>
        <end position="231"/>
    </location>
</feature>
<keyword evidence="3" id="KW-1133">Transmembrane helix</keyword>
<dbReference type="HOGENOM" id="CLU_020211_16_0_9"/>
<dbReference type="STRING" id="643648.Slip_1489"/>
<evidence type="ECO:0000256" key="1">
    <source>
        <dbReference type="ARBA" id="ARBA00022777"/>
    </source>
</evidence>
<evidence type="ECO:0000256" key="2">
    <source>
        <dbReference type="ARBA" id="ARBA00023012"/>
    </source>
</evidence>
<organism evidence="5 6">
    <name type="scientific">Syntrophothermus lipocalidus (strain DSM 12680 / TGB-C1)</name>
    <dbReference type="NCBI Taxonomy" id="643648"/>
    <lineage>
        <taxon>Bacteria</taxon>
        <taxon>Bacillati</taxon>
        <taxon>Bacillota</taxon>
        <taxon>Clostridia</taxon>
        <taxon>Eubacteriales</taxon>
        <taxon>Syntrophomonadaceae</taxon>
        <taxon>Syntrophothermus</taxon>
    </lineage>
</organism>
<evidence type="ECO:0000259" key="4">
    <source>
        <dbReference type="PROSITE" id="PS50109"/>
    </source>
</evidence>
<protein>
    <submittedName>
        <fullName evidence="5">Signal transduction histidine kinase regulating citrate/malate metabolism</fullName>
    </submittedName>
</protein>
<proteinExistence type="predicted"/>
<dbReference type="eggNOG" id="COG3290">
    <property type="taxonomic scope" value="Bacteria"/>
</dbReference>
<keyword evidence="1 5" id="KW-0418">Kinase</keyword>
<dbReference type="Gene3D" id="3.30.565.10">
    <property type="entry name" value="Histidine kinase-like ATPase, C-terminal domain"/>
    <property type="match status" value="1"/>
</dbReference>
<dbReference type="Proteomes" id="UP000000378">
    <property type="component" value="Chromosome"/>
</dbReference>
<feature type="transmembrane region" description="Helical" evidence="3">
    <location>
        <begin position="6"/>
        <end position="27"/>
    </location>
</feature>
<feature type="transmembrane region" description="Helical" evidence="3">
    <location>
        <begin position="34"/>
        <end position="52"/>
    </location>
</feature>
<gene>
    <name evidence="5" type="ordered locus">Slip_1489</name>
</gene>
<keyword evidence="3" id="KW-0472">Membrane</keyword>
<dbReference type="PROSITE" id="PS50109">
    <property type="entry name" value="HIS_KIN"/>
    <property type="match status" value="1"/>
</dbReference>
<dbReference type="SMART" id="SM00387">
    <property type="entry name" value="HATPase_c"/>
    <property type="match status" value="1"/>
</dbReference>
<dbReference type="Pfam" id="PF14501">
    <property type="entry name" value="HATPase_c_5"/>
    <property type="match status" value="1"/>
</dbReference>
<keyword evidence="3" id="KW-0812">Transmembrane</keyword>
<dbReference type="Pfam" id="PF14689">
    <property type="entry name" value="SPOB_a"/>
    <property type="match status" value="1"/>
</dbReference>
<name>D7CNG7_SYNLT</name>
<keyword evidence="2" id="KW-0902">Two-component regulatory system</keyword>
<dbReference type="InterPro" id="IPR036890">
    <property type="entry name" value="HATPase_C_sf"/>
</dbReference>
<accession>D7CNG7</accession>
<feature type="transmembrane region" description="Helical" evidence="3">
    <location>
        <begin position="84"/>
        <end position="111"/>
    </location>
</feature>
<reference evidence="6" key="1">
    <citation type="journal article" date="2010" name="Stand. Genomic Sci.">
        <title>Complete genome sequence of Syntrophothermus lipocalidus type strain (TGB-C1T).</title>
        <authorList>
            <consortium name="US DOE Joint Genome Institute (JGI-PGF)"/>
            <person name="Djao O."/>
            <person name="Zhang X."/>
            <person name="Lucas S."/>
            <person name="Lapidus A."/>
            <person name="Glavina Del Rio T."/>
            <person name="Nolan M."/>
            <person name="Tice H."/>
            <person name="Cheng J."/>
            <person name="Han C."/>
            <person name="Tapia R."/>
            <person name="Goodwin L."/>
            <person name="Pitluck S."/>
            <person name="Liolios K."/>
            <person name="Ivanova N."/>
            <person name="Mavromatis K."/>
            <person name="Mikhailova N."/>
            <person name="Ovchinnikova G."/>
            <person name="Pati A."/>
            <person name="Brambilla E."/>
            <person name="Chen A."/>
            <person name="Palaniappan K."/>
            <person name="Land M."/>
            <person name="Hauser L."/>
            <person name="Chang Y."/>
            <person name="Jeffries C."/>
            <person name="Rohde M."/>
            <person name="Sikorski J."/>
            <person name="Spring S."/>
            <person name="Goker M."/>
            <person name="Detter J."/>
            <person name="Woyke T."/>
            <person name="Bristow J."/>
            <person name="Eisen J."/>
            <person name="Markowitz V."/>
            <person name="Hugenholtz P."/>
            <person name="Kyrpides N."/>
            <person name="Klenk H."/>
        </authorList>
    </citation>
    <scope>NUCLEOTIDE SEQUENCE [LARGE SCALE GENOMIC DNA]</scope>
    <source>
        <strain evidence="6">DSM 12680 / TGB-C1</strain>
    </source>
</reference>
<feature type="transmembrane region" description="Helical" evidence="3">
    <location>
        <begin position="171"/>
        <end position="191"/>
    </location>
</feature>
<dbReference type="KEGG" id="slp:Slip_1489"/>
<keyword evidence="6" id="KW-1185">Reference proteome</keyword>
<dbReference type="RefSeq" id="WP_013175654.1">
    <property type="nucleotide sequence ID" value="NC_014220.1"/>
</dbReference>
<dbReference type="GO" id="GO:0000160">
    <property type="term" value="P:phosphorelay signal transduction system"/>
    <property type="evidence" value="ECO:0007669"/>
    <property type="project" value="UniProtKB-KW"/>
</dbReference>
<evidence type="ECO:0000256" key="3">
    <source>
        <dbReference type="SAM" id="Phobius"/>
    </source>
</evidence>
<dbReference type="InterPro" id="IPR003594">
    <property type="entry name" value="HATPase_dom"/>
</dbReference>
<dbReference type="SUPFAM" id="SSF55874">
    <property type="entry name" value="ATPase domain of HSP90 chaperone/DNA topoisomerase II/histidine kinase"/>
    <property type="match status" value="1"/>
</dbReference>
<feature type="domain" description="Histidine kinase" evidence="4">
    <location>
        <begin position="343"/>
        <end position="449"/>
    </location>
</feature>
<evidence type="ECO:0000313" key="5">
    <source>
        <dbReference type="EMBL" id="ADI02252.1"/>
    </source>
</evidence>
<dbReference type="InterPro" id="IPR032834">
    <property type="entry name" value="NatK-like_C"/>
</dbReference>
<dbReference type="PANTHER" id="PTHR40448">
    <property type="entry name" value="TWO-COMPONENT SENSOR HISTIDINE KINASE"/>
    <property type="match status" value="1"/>
</dbReference>
<dbReference type="EMBL" id="CP002048">
    <property type="protein sequence ID" value="ADI02252.1"/>
    <property type="molecule type" value="Genomic_DNA"/>
</dbReference>
<dbReference type="Gene3D" id="1.10.287.130">
    <property type="match status" value="1"/>
</dbReference>
<dbReference type="GO" id="GO:0042802">
    <property type="term" value="F:identical protein binding"/>
    <property type="evidence" value="ECO:0007669"/>
    <property type="project" value="TreeGrafter"/>
</dbReference>